<feature type="non-terminal residue" evidence="1">
    <location>
        <position position="179"/>
    </location>
</feature>
<gene>
    <name evidence="1" type="primary">MON1</name>
    <name evidence="1" type="ORF">EV182_005635</name>
</gene>
<dbReference type="Proteomes" id="UP001145114">
    <property type="component" value="Unassembled WGS sequence"/>
</dbReference>
<evidence type="ECO:0000313" key="2">
    <source>
        <dbReference type="Proteomes" id="UP001145114"/>
    </source>
</evidence>
<name>A0ACC1HTL7_9FUNG</name>
<proteinExistence type="predicted"/>
<evidence type="ECO:0000313" key="1">
    <source>
        <dbReference type="EMBL" id="KAJ1677689.1"/>
    </source>
</evidence>
<organism evidence="1 2">
    <name type="scientific">Spiromyces aspiralis</name>
    <dbReference type="NCBI Taxonomy" id="68401"/>
    <lineage>
        <taxon>Eukaryota</taxon>
        <taxon>Fungi</taxon>
        <taxon>Fungi incertae sedis</taxon>
        <taxon>Zoopagomycota</taxon>
        <taxon>Kickxellomycotina</taxon>
        <taxon>Kickxellomycetes</taxon>
        <taxon>Kickxellales</taxon>
        <taxon>Kickxellaceae</taxon>
        <taxon>Spiromyces</taxon>
    </lineage>
</organism>
<accession>A0ACC1HTL7</accession>
<protein>
    <submittedName>
        <fullName evidence="1">Vacuolar fusion protein mon1</fullName>
    </submittedName>
</protein>
<keyword evidence="2" id="KW-1185">Reference proteome</keyword>
<dbReference type="EMBL" id="JAMZIH010002066">
    <property type="protein sequence ID" value="KAJ1677689.1"/>
    <property type="molecule type" value="Genomic_DNA"/>
</dbReference>
<sequence>MKLVTILRPKKHSLHITDLHLIFSMVSSSRTFDIPETCAPICFPRYDDRHFLNFYIYFIVPKVALILVYPSRGSFSDMSEYKDRIRLEMTGAIQRLAEVAQIPPLSPDQMGVPGLLQFYYKSKEHVQHIRTDFKPTVDKDSQERILRCYQFARATMLASPTEPSRIYHQVNDNEIILGW</sequence>
<reference evidence="1" key="1">
    <citation type="submission" date="2022-06" db="EMBL/GenBank/DDBJ databases">
        <title>Phylogenomic reconstructions and comparative analyses of Kickxellomycotina fungi.</title>
        <authorList>
            <person name="Reynolds N.K."/>
            <person name="Stajich J.E."/>
            <person name="Barry K."/>
            <person name="Grigoriev I.V."/>
            <person name="Crous P."/>
            <person name="Smith M.E."/>
        </authorList>
    </citation>
    <scope>NUCLEOTIDE SEQUENCE</scope>
    <source>
        <strain evidence="1">RSA 2271</strain>
    </source>
</reference>
<comment type="caution">
    <text evidence="1">The sequence shown here is derived from an EMBL/GenBank/DDBJ whole genome shotgun (WGS) entry which is preliminary data.</text>
</comment>